<organism evidence="2 3">
    <name type="scientific">Dibothriocephalus latus</name>
    <name type="common">Fish tapeworm</name>
    <name type="synonym">Diphyllobothrium latum</name>
    <dbReference type="NCBI Taxonomy" id="60516"/>
    <lineage>
        <taxon>Eukaryota</taxon>
        <taxon>Metazoa</taxon>
        <taxon>Spiralia</taxon>
        <taxon>Lophotrochozoa</taxon>
        <taxon>Platyhelminthes</taxon>
        <taxon>Cestoda</taxon>
        <taxon>Eucestoda</taxon>
        <taxon>Diphyllobothriidea</taxon>
        <taxon>Diphyllobothriidae</taxon>
        <taxon>Dibothriocephalus</taxon>
    </lineage>
</organism>
<sequence length="95" mass="10718">MQGYRTDIPTVLGALAIFGASRTLYVMADFDHGLLDSDFFRDLRREVKFVYDTVAYICLVNGILLILAAVFGLISERSDNHWFSTAVRAFILQPV</sequence>
<evidence type="ECO:0000313" key="3">
    <source>
        <dbReference type="Proteomes" id="UP000281553"/>
    </source>
</evidence>
<gene>
    <name evidence="2" type="ORF">DILT_LOCUS15121</name>
</gene>
<accession>A0A3P7MZP0</accession>
<reference evidence="2 3" key="1">
    <citation type="submission" date="2018-11" db="EMBL/GenBank/DDBJ databases">
        <authorList>
            <consortium name="Pathogen Informatics"/>
        </authorList>
    </citation>
    <scope>NUCLEOTIDE SEQUENCE [LARGE SCALE GENOMIC DNA]</scope>
</reference>
<dbReference type="EMBL" id="UYRU01077388">
    <property type="protein sequence ID" value="VDN28067.1"/>
    <property type="molecule type" value="Genomic_DNA"/>
</dbReference>
<keyword evidence="1" id="KW-0812">Transmembrane</keyword>
<feature type="transmembrane region" description="Helical" evidence="1">
    <location>
        <begin position="49"/>
        <end position="74"/>
    </location>
</feature>
<dbReference type="Proteomes" id="UP000281553">
    <property type="component" value="Unassembled WGS sequence"/>
</dbReference>
<keyword evidence="1" id="KW-0472">Membrane</keyword>
<proteinExistence type="predicted"/>
<evidence type="ECO:0000256" key="1">
    <source>
        <dbReference type="SAM" id="Phobius"/>
    </source>
</evidence>
<keyword evidence="3" id="KW-1185">Reference proteome</keyword>
<name>A0A3P7MZP0_DIBLA</name>
<keyword evidence="1" id="KW-1133">Transmembrane helix</keyword>
<evidence type="ECO:0000313" key="2">
    <source>
        <dbReference type="EMBL" id="VDN28067.1"/>
    </source>
</evidence>
<dbReference type="OrthoDB" id="10561717at2759"/>
<dbReference type="AlphaFoldDB" id="A0A3P7MZP0"/>
<protein>
    <submittedName>
        <fullName evidence="2">Uncharacterized protein</fullName>
    </submittedName>
</protein>